<dbReference type="GO" id="GO:1904491">
    <property type="term" value="P:protein localization to ciliary transition zone"/>
    <property type="evidence" value="ECO:0007669"/>
    <property type="project" value="TreeGrafter"/>
</dbReference>
<reference evidence="3 4" key="1">
    <citation type="submission" date="2023-11" db="EMBL/GenBank/DDBJ databases">
        <authorList>
            <person name="Okamura Y."/>
        </authorList>
    </citation>
    <scope>NUCLEOTIDE SEQUENCE [LARGE SCALE GENOMIC DNA]</scope>
</reference>
<dbReference type="Gene3D" id="2.60.40.150">
    <property type="entry name" value="C2 domain"/>
    <property type="match status" value="1"/>
</dbReference>
<dbReference type="InterPro" id="IPR056290">
    <property type="entry name" value="CEPT76/DRC7_peptidase-like_dom"/>
</dbReference>
<sequence>MTEKINESRNNELVHYVGPKIFAYLSYETTQEKLLSQSQHYFLDISIDELKYKYHHTFSLEQILVYKLEDYYNEYIANEKSVIEVLQAIDVNRQTRANLIEKLSNISPKKKIDIRFDPTIIKYTEAMLSLKKEYSSKIKQKRKLLKIILALWTDIKHVRQTLDTVQLPHRLEVKKVFLSDEDYSKKWNDIYLIEYSDMLIKLEHEYVIKYLEFKNYKNQSDSVDKIKPKLKIKPDDIQRTVEKEIHLLISPEDVAVELRLDCIKDSKRKSEYDEIGKHLYLKVYVDDIFVCECKRLVVNDYSNIEYQDSITLQILPNNASLKFILCDSDNEISSVIVDINDGRENSKRGIVTEKKFVDQSKIVTPTERSIGSGFRILNIASITNNICTGQVMKSHITNFLDQIDVDRFKLLSLRNSGSFGNIKNKVVPLFQSQITTEQFNVLQKSKKNILDDEYLESRDANPNIDPINMQRHMGKRYIEQLHTKLEMDLRERLMRKTHKDVVIDYESVNLRSFLCMKPNISLGTQSSLSKIQYMEEALATEQEIHIHILRAFNLYDRSLDDTEGPSSIAGYKLRTVRPFVKISYHGESVQTPVAIGCNPTWNYTNTIKTNLKPLTSIHIDVFDEHKMRIGEESDELHQSYRCYNKWLGSLEVPIKTVLSYGSVRGTLKMTTPPIILGYQNENEDNKMEISEINRLMRKDVAFLSLCITTSLSKLGEMHFYNLPTDPDDHIIRHLNNFVTEYQNNFPNRNISLTLIDSAGKNKCVTEFIQPLPLPEIILSYPKRSGSASRSSKSSSSKRSDSNIEETFKLSRPVDGGILEKMDIARRYVSLIPTYEIVQTCCVTLSGIELLKVLIGSPLDHALLLASYFIGMGIKCWIVIGYGLPRGQSSYVLVKYHGDVVVTIDYPESKGFFNKSEFEYYIFDAVNGERYNVREGCPLKTASYVFNNENIWANIQSYQECGNLSFDFTKSMDWQVVFNKYVFVLSKPAVKFVYNAPGDIELLRSNLENKIKVKIQKWRWNVKTIWNRYLSNLLRESLPHWEYWSFNKHAEKPVFGQRLKQMLLTYRIFGFPMNVPYTDTKSVVKKVKSTMFYLSGDPNAEFGLAVDVFAYPNNVLSVWIFLANMSRL</sequence>
<dbReference type="InterPro" id="IPR035892">
    <property type="entry name" value="C2_domain_sf"/>
</dbReference>
<dbReference type="Pfam" id="PF24652">
    <property type="entry name" value="CEP76_C"/>
    <property type="match status" value="1"/>
</dbReference>
<dbReference type="InterPro" id="IPR052434">
    <property type="entry name" value="Tectonic-like_complex_comp"/>
</dbReference>
<evidence type="ECO:0000256" key="1">
    <source>
        <dbReference type="SAM" id="MobiDB-lite"/>
    </source>
</evidence>
<dbReference type="PANTHER" id="PTHR20837">
    <property type="entry name" value="CENTROSOMAL PROTEIN-RELATED"/>
    <property type="match status" value="1"/>
</dbReference>
<evidence type="ECO:0000259" key="2">
    <source>
        <dbReference type="PROSITE" id="PS50004"/>
    </source>
</evidence>
<dbReference type="SMART" id="SM00239">
    <property type="entry name" value="C2"/>
    <property type="match status" value="1"/>
</dbReference>
<dbReference type="AlphaFoldDB" id="A0AAV1J882"/>
<evidence type="ECO:0000313" key="3">
    <source>
        <dbReference type="EMBL" id="CAK1544830.1"/>
    </source>
</evidence>
<feature type="region of interest" description="Disordered" evidence="1">
    <location>
        <begin position="783"/>
        <end position="803"/>
    </location>
</feature>
<name>A0AAV1J882_9NEOP</name>
<gene>
    <name evidence="3" type="ORF">LNINA_LOCUS4541</name>
</gene>
<keyword evidence="4" id="KW-1185">Reference proteome</keyword>
<feature type="compositionally biased region" description="Low complexity" evidence="1">
    <location>
        <begin position="783"/>
        <end position="796"/>
    </location>
</feature>
<dbReference type="SUPFAM" id="SSF49562">
    <property type="entry name" value="C2 domain (Calcium/lipid-binding domain, CaLB)"/>
    <property type="match status" value="1"/>
</dbReference>
<dbReference type="InterPro" id="IPR056288">
    <property type="entry name" value="CEP76_C"/>
</dbReference>
<dbReference type="InterPro" id="IPR000008">
    <property type="entry name" value="C2_dom"/>
</dbReference>
<evidence type="ECO:0000313" key="4">
    <source>
        <dbReference type="Proteomes" id="UP001497472"/>
    </source>
</evidence>
<dbReference type="Proteomes" id="UP001497472">
    <property type="component" value="Unassembled WGS sequence"/>
</dbReference>
<protein>
    <recommendedName>
        <fullName evidence="2">C2 domain-containing protein</fullName>
    </recommendedName>
</protein>
<dbReference type="Pfam" id="PF00168">
    <property type="entry name" value="C2"/>
    <property type="match status" value="1"/>
</dbReference>
<dbReference type="Pfam" id="PF24656">
    <property type="entry name" value="CEPT76_peptidase"/>
    <property type="match status" value="1"/>
</dbReference>
<dbReference type="GO" id="GO:0035869">
    <property type="term" value="C:ciliary transition zone"/>
    <property type="evidence" value="ECO:0007669"/>
    <property type="project" value="TreeGrafter"/>
</dbReference>
<comment type="caution">
    <text evidence="3">The sequence shown here is derived from an EMBL/GenBank/DDBJ whole genome shotgun (WGS) entry which is preliminary data.</text>
</comment>
<dbReference type="PANTHER" id="PTHR20837:SF0">
    <property type="entry name" value="COILED-COIL AND C2 DOMAIN-CONTAINING PROTEIN 2A"/>
    <property type="match status" value="1"/>
</dbReference>
<organism evidence="3 4">
    <name type="scientific">Leptosia nina</name>
    <dbReference type="NCBI Taxonomy" id="320188"/>
    <lineage>
        <taxon>Eukaryota</taxon>
        <taxon>Metazoa</taxon>
        <taxon>Ecdysozoa</taxon>
        <taxon>Arthropoda</taxon>
        <taxon>Hexapoda</taxon>
        <taxon>Insecta</taxon>
        <taxon>Pterygota</taxon>
        <taxon>Neoptera</taxon>
        <taxon>Endopterygota</taxon>
        <taxon>Lepidoptera</taxon>
        <taxon>Glossata</taxon>
        <taxon>Ditrysia</taxon>
        <taxon>Papilionoidea</taxon>
        <taxon>Pieridae</taxon>
        <taxon>Pierinae</taxon>
        <taxon>Leptosia</taxon>
    </lineage>
</organism>
<feature type="domain" description="C2" evidence="2">
    <location>
        <begin position="523"/>
        <end position="667"/>
    </location>
</feature>
<dbReference type="CDD" id="cd00030">
    <property type="entry name" value="C2"/>
    <property type="match status" value="1"/>
</dbReference>
<proteinExistence type="predicted"/>
<dbReference type="GO" id="GO:1905515">
    <property type="term" value="P:non-motile cilium assembly"/>
    <property type="evidence" value="ECO:0007669"/>
    <property type="project" value="TreeGrafter"/>
</dbReference>
<accession>A0AAV1J882</accession>
<dbReference type="EMBL" id="CAVLEF010000006">
    <property type="protein sequence ID" value="CAK1544830.1"/>
    <property type="molecule type" value="Genomic_DNA"/>
</dbReference>
<dbReference type="PROSITE" id="PS50004">
    <property type="entry name" value="C2"/>
    <property type="match status" value="1"/>
</dbReference>